<evidence type="ECO:0000313" key="2">
    <source>
        <dbReference type="EMBL" id="OQE14859.1"/>
    </source>
</evidence>
<sequence>MPLPEDPMVLRTNKIIPLLYIQPPSWNKDILRPKPNPRVPHLTRKPRALPNQSTTKAKTPCARLNKKETQLACVGGISVSNKNYAAQELVVALGDPAPICGCVVVVEKFCTHFAY</sequence>
<accession>A0A1V6SMG3</accession>
<keyword evidence="3" id="KW-1185">Reference proteome</keyword>
<proteinExistence type="predicted"/>
<gene>
    <name evidence="2" type="ORF">PENFLA_c035G10647</name>
</gene>
<organism evidence="2 3">
    <name type="scientific">Penicillium flavigenum</name>
    <dbReference type="NCBI Taxonomy" id="254877"/>
    <lineage>
        <taxon>Eukaryota</taxon>
        <taxon>Fungi</taxon>
        <taxon>Dikarya</taxon>
        <taxon>Ascomycota</taxon>
        <taxon>Pezizomycotina</taxon>
        <taxon>Eurotiomycetes</taxon>
        <taxon>Eurotiomycetidae</taxon>
        <taxon>Eurotiales</taxon>
        <taxon>Aspergillaceae</taxon>
        <taxon>Penicillium</taxon>
    </lineage>
</organism>
<comment type="caution">
    <text evidence="2">The sequence shown here is derived from an EMBL/GenBank/DDBJ whole genome shotgun (WGS) entry which is preliminary data.</text>
</comment>
<feature type="region of interest" description="Disordered" evidence="1">
    <location>
        <begin position="31"/>
        <end position="60"/>
    </location>
</feature>
<dbReference type="OrthoDB" id="10415473at2759"/>
<dbReference type="AlphaFoldDB" id="A0A1V6SMG3"/>
<evidence type="ECO:0000313" key="3">
    <source>
        <dbReference type="Proteomes" id="UP000191342"/>
    </source>
</evidence>
<reference evidence="3" key="1">
    <citation type="journal article" date="2017" name="Nat. Microbiol.">
        <title>Global analysis of biosynthetic gene clusters reveals vast potential of secondary metabolite production in Penicillium species.</title>
        <authorList>
            <person name="Nielsen J.C."/>
            <person name="Grijseels S."/>
            <person name="Prigent S."/>
            <person name="Ji B."/>
            <person name="Dainat J."/>
            <person name="Nielsen K.F."/>
            <person name="Frisvad J.C."/>
            <person name="Workman M."/>
            <person name="Nielsen J."/>
        </authorList>
    </citation>
    <scope>NUCLEOTIDE SEQUENCE [LARGE SCALE GENOMIC DNA]</scope>
    <source>
        <strain evidence="3">IBT 14082</strain>
    </source>
</reference>
<name>A0A1V6SMG3_9EURO</name>
<evidence type="ECO:0000256" key="1">
    <source>
        <dbReference type="SAM" id="MobiDB-lite"/>
    </source>
</evidence>
<dbReference type="EMBL" id="MLQL01000035">
    <property type="protein sequence ID" value="OQE14859.1"/>
    <property type="molecule type" value="Genomic_DNA"/>
</dbReference>
<dbReference type="Proteomes" id="UP000191342">
    <property type="component" value="Unassembled WGS sequence"/>
</dbReference>
<protein>
    <submittedName>
        <fullName evidence="2">Uncharacterized protein</fullName>
    </submittedName>
</protein>